<evidence type="ECO:0000313" key="2">
    <source>
        <dbReference type="EMBL" id="RTE54761.1"/>
    </source>
</evidence>
<dbReference type="InterPro" id="IPR029058">
    <property type="entry name" value="AB_hydrolase_fold"/>
</dbReference>
<protein>
    <recommendedName>
        <fullName evidence="4">Alpha/beta hydrolase</fullName>
    </recommendedName>
</protein>
<evidence type="ECO:0000313" key="3">
    <source>
        <dbReference type="Proteomes" id="UP000267585"/>
    </source>
</evidence>
<dbReference type="NCBIfam" id="NF047580">
    <property type="entry name" value="BPSS1187_fam"/>
    <property type="match status" value="1"/>
</dbReference>
<proteinExistence type="predicted"/>
<gene>
    <name evidence="2" type="ORF">EHW67_06235</name>
</gene>
<dbReference type="AlphaFoldDB" id="A0A430K6S9"/>
<feature type="chain" id="PRO_5019378832" description="Alpha/beta hydrolase" evidence="1">
    <location>
        <begin position="22"/>
        <end position="297"/>
    </location>
</feature>
<dbReference type="RefSeq" id="WP_126161492.1">
    <property type="nucleotide sequence ID" value="NZ_RQPJ01000002.1"/>
</dbReference>
<reference evidence="2 3" key="1">
    <citation type="submission" date="2018-11" db="EMBL/GenBank/DDBJ databases">
        <title>Arenibacter aquaticus sp.nov., a marine bacterium isolated from surface seawater in the South China Sea.</title>
        <authorList>
            <person name="Guo J."/>
            <person name="Sun J."/>
        </authorList>
    </citation>
    <scope>NUCLEOTIDE SEQUENCE [LARGE SCALE GENOMIC DNA]</scope>
    <source>
        <strain evidence="2 3">GUO666</strain>
    </source>
</reference>
<feature type="signal peptide" evidence="1">
    <location>
        <begin position="1"/>
        <end position="21"/>
    </location>
</feature>
<keyword evidence="1" id="KW-0732">Signal</keyword>
<accession>A0A430K6S9</accession>
<keyword evidence="3" id="KW-1185">Reference proteome</keyword>
<dbReference type="Gene3D" id="3.40.50.1820">
    <property type="entry name" value="alpha/beta hydrolase"/>
    <property type="match status" value="1"/>
</dbReference>
<comment type="caution">
    <text evidence="2">The sequence shown here is derived from an EMBL/GenBank/DDBJ whole genome shotgun (WGS) entry which is preliminary data.</text>
</comment>
<sequence length="297" mass="33293">MMKPYVLLLIINLMIFTTIHAQDAALFPEPNVVLTIKPSTTDARITTADTPHFIVYDGSAKQGKLLLFLPGTNGIATRGPKKLFYTAVQQGYHVINLSYINTPAIAQICKGDNLVANSDCAKDFRNRRVYGDTTFSLINDEPYDAIVNRLNKLLVYLSEHDKKGNWDYYLENGKLKWEEIALAGQSQGGGMAAFIAKRKRVARVIDFSGGWDYSAKGRIADWYFTTSVTPLDLWYGTYHVKEPTAATILDTYMAMNIPEKNIHAFDLEVPKGKKAHSNGVRNEGYKDQWIAMLGRGN</sequence>
<evidence type="ECO:0000256" key="1">
    <source>
        <dbReference type="SAM" id="SignalP"/>
    </source>
</evidence>
<organism evidence="2 3">
    <name type="scientific">Arenibacter aquaticus</name>
    <dbReference type="NCBI Taxonomy" id="2489054"/>
    <lineage>
        <taxon>Bacteria</taxon>
        <taxon>Pseudomonadati</taxon>
        <taxon>Bacteroidota</taxon>
        <taxon>Flavobacteriia</taxon>
        <taxon>Flavobacteriales</taxon>
        <taxon>Flavobacteriaceae</taxon>
        <taxon>Arenibacter</taxon>
    </lineage>
</organism>
<name>A0A430K6S9_9FLAO</name>
<evidence type="ECO:0008006" key="4">
    <source>
        <dbReference type="Google" id="ProtNLM"/>
    </source>
</evidence>
<dbReference type="OrthoDB" id="651780at2"/>
<dbReference type="InterPro" id="IPR058180">
    <property type="entry name" value="BPSS1187-like"/>
</dbReference>
<dbReference type="SUPFAM" id="SSF53474">
    <property type="entry name" value="alpha/beta-Hydrolases"/>
    <property type="match status" value="1"/>
</dbReference>
<dbReference type="Proteomes" id="UP000267585">
    <property type="component" value="Unassembled WGS sequence"/>
</dbReference>
<dbReference type="EMBL" id="RQPJ01000002">
    <property type="protein sequence ID" value="RTE54761.1"/>
    <property type="molecule type" value="Genomic_DNA"/>
</dbReference>